<proteinExistence type="predicted"/>
<protein>
    <submittedName>
        <fullName evidence="1">Uncharacterized protein</fullName>
    </submittedName>
</protein>
<evidence type="ECO:0000313" key="2">
    <source>
        <dbReference type="Proteomes" id="UP000494216"/>
    </source>
</evidence>
<reference evidence="1 2" key="1">
    <citation type="submission" date="2020-02" db="EMBL/GenBank/DDBJ databases">
        <authorList>
            <person name="Hogendoorn C."/>
        </authorList>
    </citation>
    <scope>NUCLEOTIDE SEQUENCE [LARGE SCALE GENOMIC DNA]</scope>
    <source>
        <strain evidence="1">METHB21</strain>
    </source>
</reference>
<sequence>MSSLQNLIFSAIENPLSLVWFPELTEQLVTYSWKNIHEKYELQEDNYSTEAIISWPYRQFNKHHYSFKSYYSE</sequence>
<name>A0A8S0XSQ7_9GAMM</name>
<gene>
    <name evidence="1" type="ORF">METHB2_310003</name>
</gene>
<dbReference type="Proteomes" id="UP000494216">
    <property type="component" value="Unassembled WGS sequence"/>
</dbReference>
<comment type="caution">
    <text evidence="1">The sequence shown here is derived from an EMBL/GenBank/DDBJ whole genome shotgun (WGS) entry which is preliminary data.</text>
</comment>
<organism evidence="1 2">
    <name type="scientific">Candidatus Methylobacter favarea</name>
    <dbReference type="NCBI Taxonomy" id="2707345"/>
    <lineage>
        <taxon>Bacteria</taxon>
        <taxon>Pseudomonadati</taxon>
        <taxon>Pseudomonadota</taxon>
        <taxon>Gammaproteobacteria</taxon>
        <taxon>Methylococcales</taxon>
        <taxon>Methylococcaceae</taxon>
        <taxon>Methylobacter</taxon>
    </lineage>
</organism>
<evidence type="ECO:0000313" key="1">
    <source>
        <dbReference type="EMBL" id="CAA9890972.1"/>
    </source>
</evidence>
<dbReference type="AlphaFoldDB" id="A0A8S0XSQ7"/>
<dbReference type="EMBL" id="CADCXN010000060">
    <property type="protein sequence ID" value="CAA9890972.1"/>
    <property type="molecule type" value="Genomic_DNA"/>
</dbReference>
<accession>A0A8S0XSQ7</accession>
<keyword evidence="2" id="KW-1185">Reference proteome</keyword>